<gene>
    <name evidence="2" type="ORF">AB8S09_02950</name>
</gene>
<name>A0ABV4DTN9_9CLOT</name>
<evidence type="ECO:0000313" key="2">
    <source>
        <dbReference type="EMBL" id="MEY8762610.1"/>
    </source>
</evidence>
<protein>
    <recommendedName>
        <fullName evidence="4">t-SNARE coiled-coil homology domain-containing protein</fullName>
    </recommendedName>
</protein>
<organism evidence="2 3">
    <name type="scientific">Clostridium lapidicellarium</name>
    <dbReference type="NCBI Taxonomy" id="3240931"/>
    <lineage>
        <taxon>Bacteria</taxon>
        <taxon>Bacillati</taxon>
        <taxon>Bacillota</taxon>
        <taxon>Clostridia</taxon>
        <taxon>Eubacteriales</taxon>
        <taxon>Clostridiaceae</taxon>
        <taxon>Clostridium</taxon>
    </lineage>
</organism>
<evidence type="ECO:0008006" key="4">
    <source>
        <dbReference type="Google" id="ProtNLM"/>
    </source>
</evidence>
<keyword evidence="1" id="KW-0175">Coiled coil</keyword>
<accession>A0ABV4DTN9</accession>
<comment type="caution">
    <text evidence="2">The sequence shown here is derived from an EMBL/GenBank/DDBJ whole genome shotgun (WGS) entry which is preliminary data.</text>
</comment>
<dbReference type="EMBL" id="JBGFFE010000002">
    <property type="protein sequence ID" value="MEY8762610.1"/>
    <property type="molecule type" value="Genomic_DNA"/>
</dbReference>
<sequence length="143" mass="16212">MDNGNGIRLEELQKKLDALEQKYSQVNTQMKKLQDDRSDLKNNIKSMNDKFQQVNKNVENILSKLDDIDKNDRNFSENMGNFSVRKTLCAPLRKMTIGVVGSVLAVADKTTELACGAKEGFEDIVAEAQYQRKRKHKASMDEG</sequence>
<reference evidence="2 3" key="1">
    <citation type="submission" date="2024-08" db="EMBL/GenBank/DDBJ databases">
        <title>Clostridium lapicellarii sp. nov., and Clostridium renhuaiense sp. nov., two species isolated from the mud in a fermentation cellar used for producing sauce-flavour Chinese liquors.</title>
        <authorList>
            <person name="Yang F."/>
            <person name="Wang H."/>
            <person name="Chen L.Q."/>
            <person name="Zhou N."/>
            <person name="Lu J.J."/>
            <person name="Pu X.X."/>
            <person name="Wan B."/>
            <person name="Wang L."/>
            <person name="Liu S.J."/>
        </authorList>
    </citation>
    <scope>NUCLEOTIDE SEQUENCE [LARGE SCALE GENOMIC DNA]</scope>
    <source>
        <strain evidence="2 3">MT-113</strain>
    </source>
</reference>
<dbReference type="SUPFAM" id="SSF57997">
    <property type="entry name" value="Tropomyosin"/>
    <property type="match status" value="1"/>
</dbReference>
<keyword evidence="3" id="KW-1185">Reference proteome</keyword>
<dbReference type="Gene3D" id="1.20.5.340">
    <property type="match status" value="1"/>
</dbReference>
<feature type="coiled-coil region" evidence="1">
    <location>
        <begin position="9"/>
        <end position="64"/>
    </location>
</feature>
<evidence type="ECO:0000256" key="1">
    <source>
        <dbReference type="SAM" id="Coils"/>
    </source>
</evidence>
<evidence type="ECO:0000313" key="3">
    <source>
        <dbReference type="Proteomes" id="UP001565220"/>
    </source>
</evidence>
<dbReference type="Proteomes" id="UP001565220">
    <property type="component" value="Unassembled WGS sequence"/>
</dbReference>
<proteinExistence type="predicted"/>
<dbReference type="RefSeq" id="WP_369868466.1">
    <property type="nucleotide sequence ID" value="NZ_JBGFFE010000002.1"/>
</dbReference>